<dbReference type="GO" id="GO:0016020">
    <property type="term" value="C:membrane"/>
    <property type="evidence" value="ECO:0007669"/>
    <property type="project" value="InterPro"/>
</dbReference>
<keyword evidence="1" id="KW-0812">Transmembrane</keyword>
<name>A0A411DKY8_CHRID</name>
<organism evidence="2">
    <name type="scientific">Chryseobacterium indologenes</name>
    <name type="common">Flavobacterium indologenes</name>
    <dbReference type="NCBI Taxonomy" id="253"/>
    <lineage>
        <taxon>Bacteria</taxon>
        <taxon>Pseudomonadati</taxon>
        <taxon>Bacteroidota</taxon>
        <taxon>Flavobacteriia</taxon>
        <taxon>Flavobacteriales</taxon>
        <taxon>Weeksellaceae</taxon>
        <taxon>Chryseobacterium group</taxon>
        <taxon>Chryseobacterium</taxon>
    </lineage>
</organism>
<reference evidence="2" key="1">
    <citation type="submission" date="2019-01" db="EMBL/GenBank/DDBJ databases">
        <title>Whole Genome Sequencing for Putative Detection of Antimicrobial Resistance and Potential Virulence Factors in Chryseobacterium indologenes isolated from Nile Tilapia in Tanzania.</title>
        <authorList>
            <person name="Mwega E."/>
            <person name="Mutoloki S."/>
            <person name="Mugimba K."/>
            <person name="Colquhoun D."/>
            <person name="Mdegela R."/>
            <person name="Evensen O."/>
            <person name="Wasteson Y."/>
        </authorList>
    </citation>
    <scope>NUCLEOTIDE SEQUENCE [LARGE SCALE GENOMIC DNA]</scope>
    <source>
        <strain evidence="2">StR 01</strain>
    </source>
</reference>
<feature type="transmembrane region" description="Helical" evidence="1">
    <location>
        <begin position="125"/>
        <end position="142"/>
    </location>
</feature>
<dbReference type="GO" id="GO:0016780">
    <property type="term" value="F:phosphotransferase activity, for other substituted phosphate groups"/>
    <property type="evidence" value="ECO:0007669"/>
    <property type="project" value="InterPro"/>
</dbReference>
<evidence type="ECO:0000256" key="1">
    <source>
        <dbReference type="SAM" id="Phobius"/>
    </source>
</evidence>
<dbReference type="InterPro" id="IPR043130">
    <property type="entry name" value="CDP-OH_PTrfase_TM_dom"/>
</dbReference>
<feature type="transmembrane region" description="Helical" evidence="1">
    <location>
        <begin position="31"/>
        <end position="52"/>
    </location>
</feature>
<dbReference type="GO" id="GO:0008654">
    <property type="term" value="P:phospholipid biosynthetic process"/>
    <property type="evidence" value="ECO:0007669"/>
    <property type="project" value="InterPro"/>
</dbReference>
<feature type="transmembrane region" description="Helical" evidence="1">
    <location>
        <begin position="148"/>
        <end position="171"/>
    </location>
</feature>
<keyword evidence="2" id="KW-0808">Transferase</keyword>
<sequence>MKSKIPDILIFSRLIIGFVIVYLSFIKVENYQTIAVVLLSIGLLTDIFDGIIARYLDVSTQKLRRLDSSVDQIFFISVGVATYIQCPVFFETNVYKISILAGAEALIYVVSFLKFRKEVATHSIGAKIWALLLFGTLVQVILECRSVVLFNLCFWVGLLTRAEIIAILLLLKTWTNDVPSVFHSIQLRKGKTIKKSKIFNS</sequence>
<dbReference type="InterPro" id="IPR000462">
    <property type="entry name" value="CDP-OH_P_trans"/>
</dbReference>
<keyword evidence="1" id="KW-0472">Membrane</keyword>
<accession>A0A411DKY8</accession>
<dbReference type="EMBL" id="CP035532">
    <property type="protein sequence ID" value="QBA20980.1"/>
    <property type="molecule type" value="Genomic_DNA"/>
</dbReference>
<protein>
    <submittedName>
        <fullName evidence="2">CDP-alcohol phosphatidyltransferase family protein</fullName>
    </submittedName>
</protein>
<dbReference type="AlphaFoldDB" id="A0A411DKY8"/>
<dbReference type="Gene3D" id="1.20.120.1760">
    <property type="match status" value="1"/>
</dbReference>
<feature type="transmembrane region" description="Helical" evidence="1">
    <location>
        <begin position="7"/>
        <end position="25"/>
    </location>
</feature>
<feature type="transmembrane region" description="Helical" evidence="1">
    <location>
        <begin position="73"/>
        <end position="90"/>
    </location>
</feature>
<evidence type="ECO:0000313" key="2">
    <source>
        <dbReference type="EMBL" id="QBA20980.1"/>
    </source>
</evidence>
<keyword evidence="1" id="KW-1133">Transmembrane helix</keyword>
<proteinExistence type="predicted"/>
<dbReference type="Pfam" id="PF01066">
    <property type="entry name" value="CDP-OH_P_transf"/>
    <property type="match status" value="1"/>
</dbReference>
<gene>
    <name evidence="2" type="ORF">EU348_07160</name>
</gene>